<accession>A0A8H3IPU1</accession>
<keyword evidence="5" id="KW-0812">Transmembrane</keyword>
<dbReference type="GO" id="GO:0006487">
    <property type="term" value="P:protein N-linked glycosylation"/>
    <property type="evidence" value="ECO:0007669"/>
    <property type="project" value="TreeGrafter"/>
</dbReference>
<feature type="region of interest" description="Disordered" evidence="4">
    <location>
        <begin position="503"/>
        <end position="603"/>
    </location>
</feature>
<feature type="compositionally biased region" description="Basic and acidic residues" evidence="4">
    <location>
        <begin position="549"/>
        <end position="560"/>
    </location>
</feature>
<keyword evidence="3" id="KW-0808">Transferase</keyword>
<dbReference type="OrthoDB" id="439943at2759"/>
<gene>
    <name evidence="6" type="primary">KTR5</name>
    <name evidence="6" type="ORF">ALECFALPRED_003595</name>
</gene>
<feature type="region of interest" description="Disordered" evidence="4">
    <location>
        <begin position="1321"/>
        <end position="1345"/>
    </location>
</feature>
<dbReference type="GO" id="GO:0016020">
    <property type="term" value="C:membrane"/>
    <property type="evidence" value="ECO:0007669"/>
    <property type="project" value="InterPro"/>
</dbReference>
<keyword evidence="7" id="KW-1185">Reference proteome</keyword>
<evidence type="ECO:0000256" key="2">
    <source>
        <dbReference type="ARBA" id="ARBA00022676"/>
    </source>
</evidence>
<feature type="transmembrane region" description="Helical" evidence="5">
    <location>
        <begin position="954"/>
        <end position="979"/>
    </location>
</feature>
<feature type="compositionally biased region" description="Polar residues" evidence="4">
    <location>
        <begin position="570"/>
        <end position="585"/>
    </location>
</feature>
<keyword evidence="2" id="KW-0328">Glycosyltransferase</keyword>
<comment type="similarity">
    <text evidence="1">Belongs to the glycosyltransferase 15 family.</text>
</comment>
<comment type="caution">
    <text evidence="6">The sequence shown here is derived from an EMBL/GenBank/DDBJ whole genome shotgun (WGS) entry which is preliminary data.</text>
</comment>
<proteinExistence type="inferred from homology"/>
<dbReference type="GO" id="GO:0005794">
    <property type="term" value="C:Golgi apparatus"/>
    <property type="evidence" value="ECO:0007669"/>
    <property type="project" value="TreeGrafter"/>
</dbReference>
<keyword evidence="5" id="KW-0472">Membrane</keyword>
<evidence type="ECO:0000256" key="3">
    <source>
        <dbReference type="ARBA" id="ARBA00022679"/>
    </source>
</evidence>
<keyword evidence="5" id="KW-1133">Transmembrane helix</keyword>
<dbReference type="Gene3D" id="3.90.550.10">
    <property type="entry name" value="Spore Coat Polysaccharide Biosynthesis Protein SpsA, Chain A"/>
    <property type="match status" value="1"/>
</dbReference>
<organism evidence="6 7">
    <name type="scientific">Alectoria fallacina</name>
    <dbReference type="NCBI Taxonomy" id="1903189"/>
    <lineage>
        <taxon>Eukaryota</taxon>
        <taxon>Fungi</taxon>
        <taxon>Dikarya</taxon>
        <taxon>Ascomycota</taxon>
        <taxon>Pezizomycotina</taxon>
        <taxon>Lecanoromycetes</taxon>
        <taxon>OSLEUM clade</taxon>
        <taxon>Lecanoromycetidae</taxon>
        <taxon>Lecanorales</taxon>
        <taxon>Lecanorineae</taxon>
        <taxon>Parmeliaceae</taxon>
        <taxon>Alectoria</taxon>
    </lineage>
</organism>
<dbReference type="EMBL" id="CAJPDR010000222">
    <property type="protein sequence ID" value="CAF9926978.1"/>
    <property type="molecule type" value="Genomic_DNA"/>
</dbReference>
<dbReference type="GO" id="GO:0000026">
    <property type="term" value="F:alpha-1,2-mannosyltransferase activity"/>
    <property type="evidence" value="ECO:0007669"/>
    <property type="project" value="TreeGrafter"/>
</dbReference>
<dbReference type="PANTHER" id="PTHR31121:SF2">
    <property type="entry name" value="MANNOSYLTRANSFERASE KTR5-RELATED"/>
    <property type="match status" value="1"/>
</dbReference>
<feature type="transmembrane region" description="Helical" evidence="5">
    <location>
        <begin position="49"/>
        <end position="72"/>
    </location>
</feature>
<evidence type="ECO:0000256" key="5">
    <source>
        <dbReference type="SAM" id="Phobius"/>
    </source>
</evidence>
<name>A0A8H3IPU1_9LECA</name>
<dbReference type="Pfam" id="PF01793">
    <property type="entry name" value="Glyco_transf_15"/>
    <property type="match status" value="2"/>
</dbReference>
<dbReference type="SUPFAM" id="SSF53448">
    <property type="entry name" value="Nucleotide-diphospho-sugar transferases"/>
    <property type="match status" value="1"/>
</dbReference>
<evidence type="ECO:0000313" key="7">
    <source>
        <dbReference type="Proteomes" id="UP000664203"/>
    </source>
</evidence>
<dbReference type="GO" id="GO:0000032">
    <property type="term" value="P:cell wall mannoprotein biosynthetic process"/>
    <property type="evidence" value="ECO:0007669"/>
    <property type="project" value="TreeGrafter"/>
</dbReference>
<feature type="region of interest" description="Disordered" evidence="4">
    <location>
        <begin position="904"/>
        <end position="924"/>
    </location>
</feature>
<dbReference type="Proteomes" id="UP000664203">
    <property type="component" value="Unassembled WGS sequence"/>
</dbReference>
<reference evidence="6" key="1">
    <citation type="submission" date="2021-03" db="EMBL/GenBank/DDBJ databases">
        <authorList>
            <person name="Tagirdzhanova G."/>
        </authorList>
    </citation>
    <scope>NUCLEOTIDE SEQUENCE</scope>
</reference>
<dbReference type="PANTHER" id="PTHR31121">
    <property type="entry name" value="ALPHA-1,2 MANNOSYLTRANSFERASE KTR1"/>
    <property type="match status" value="1"/>
</dbReference>
<sequence length="1345" mass="150387">MGFVRSLIKRIPSTPALPSLEDLSNEKDRFAPRLSFFKRRIRLKGNSKISVPLGAVLLFPCLVIILIIVLIVRHPSSPGGLMMPAGAPPAIRKISEQYDKVFVTGCLEPQTNGPRANAALVILARNQELEGVVQSIKSMERHFNRWFHYPYVFLNDGDFNTTFKETILNHTSAPVEFGKIDPTMWGYPDWVNIDTAREGIRKQGDAAIMYGGMESYHHMCRFYSGFFYKHELLQKYDWYWRIEPEINDPFIHMERANKTYGFTIAVKELRETVPNIFRYASAYKRVNNLTSQGLWEMFAEPASAAEDVSLPEDNPKYKKPLPEEILSSEPGQGGVPDVDPEAMEGETYNMCHFWSNFEIARLDWFRSKEYNDFFDMMDRSGGFWMERWGDAPIHSLAAGALLAPQNIHYFRDIGYRHTTIQHCPANAPGNRQLARPPFLETTTNDERRRREEDEYWETWDPQIEEHKPHPPFESSVNLKFPTISVHGTPASWMSQSQLVTMTSQHDDNSCDDTTSSLGDSSYDFVDDRSIATTDDEDQDAMTESITSSDGHDFDQPDVRHIQGRPGDPRGQSSHSQGCNNSSGQETHSKLDLPPSGREPDLQTTTDQVPLKKLHEQQEAIEFVEPSVTNLNFSTPIEVSHTLMIVDGQDALISNFFLNVLEHGSGKVAVTVRQTMASHGLQLRGRPYKILYVGDFSIRDVIVQKIATALAASLNDNSSKNSEKPRPSRFNVVPISAFSEEASPEVVLIDSSGLEMSVEECSFASFVRNEDGNDTIRMQLSQGSLVVSSWSGSKFVISNDWRTPDIAVICSSERDSVTLKQTRRIARSFMSRHAVQTIVVTETSHRDSHTDAATLDHLTPHIHLESLETMGLNRSQTVRRLPIDLATFLSIDAGQMNRNLACLDAARGSSRSRPPSKVARSKGSSHDRLSLQEIYDAFVTDVRKDGLKGLNRYEYMAGFVVILMSVLGMVVVGFGLAGILGASRVSNSRVFPTNVASISALSASTSTIATTAPLTLPSTSVLAASLASSTPARVSPVRSLSTDIDITSFLLDAYALAPNKSEQFKVHVLGDYHIVLRPPHWFSKMKKAPNLLFKITRGDKILEHQISTLFDGVYALQITREDSYGVLNVAVWTESKPKVRESFEVDFGSSWFKVTGWKKASRVLTESIHGDLSSVQTSLSLFYHHAKIGLSKSLQQQKAKIAIQKEAEKAMLHFHLEAAAKTKELVVAQTRDLIKNISSTLHGSHAAASYAMKKYAENVTKDIAVYARIKSSIISRKSRMLVRAATRSNVEALRGLGVFSHRHLRETQKTALKIFWKIGGPPKKSMKGKGKGSSRGGKIFVRRDEL</sequence>
<dbReference type="InterPro" id="IPR029044">
    <property type="entry name" value="Nucleotide-diphossugar_trans"/>
</dbReference>
<evidence type="ECO:0000256" key="1">
    <source>
        <dbReference type="ARBA" id="ARBA00007677"/>
    </source>
</evidence>
<evidence type="ECO:0000256" key="4">
    <source>
        <dbReference type="SAM" id="MobiDB-lite"/>
    </source>
</evidence>
<protein>
    <submittedName>
        <fullName evidence="6">Alpha-1,2-mannosyltransferase (Kre5)</fullName>
    </submittedName>
</protein>
<dbReference type="InterPro" id="IPR002685">
    <property type="entry name" value="Glyco_trans_15"/>
</dbReference>
<evidence type="ECO:0000313" key="6">
    <source>
        <dbReference type="EMBL" id="CAF9926978.1"/>
    </source>
</evidence>